<evidence type="ECO:0000313" key="2">
    <source>
        <dbReference type="Proteomes" id="UP001231649"/>
    </source>
</evidence>
<name>A0ACC2QK32_9NEOP</name>
<organism evidence="1 2">
    <name type="scientific">Mythimna loreyi</name>
    <dbReference type="NCBI Taxonomy" id="667449"/>
    <lineage>
        <taxon>Eukaryota</taxon>
        <taxon>Metazoa</taxon>
        <taxon>Ecdysozoa</taxon>
        <taxon>Arthropoda</taxon>
        <taxon>Hexapoda</taxon>
        <taxon>Insecta</taxon>
        <taxon>Pterygota</taxon>
        <taxon>Neoptera</taxon>
        <taxon>Endopterygota</taxon>
        <taxon>Lepidoptera</taxon>
        <taxon>Glossata</taxon>
        <taxon>Ditrysia</taxon>
        <taxon>Noctuoidea</taxon>
        <taxon>Noctuidae</taxon>
        <taxon>Noctuinae</taxon>
        <taxon>Hadenini</taxon>
        <taxon>Mythimna</taxon>
    </lineage>
</organism>
<reference evidence="1" key="1">
    <citation type="submission" date="2023-03" db="EMBL/GenBank/DDBJ databases">
        <title>Chromosome-level genomes of two armyworms, Mythimna separata and Mythimna loreyi, provide insights into the biosynthesis and reception of sex pheromones.</title>
        <authorList>
            <person name="Zhao H."/>
        </authorList>
    </citation>
    <scope>NUCLEOTIDE SEQUENCE</scope>
    <source>
        <strain evidence="1">BeijingLab</strain>
    </source>
</reference>
<dbReference type="EMBL" id="CM056779">
    <property type="protein sequence ID" value="KAJ8719461.1"/>
    <property type="molecule type" value="Genomic_DNA"/>
</dbReference>
<proteinExistence type="predicted"/>
<keyword evidence="2" id="KW-1185">Reference proteome</keyword>
<comment type="caution">
    <text evidence="1">The sequence shown here is derived from an EMBL/GenBank/DDBJ whole genome shotgun (WGS) entry which is preliminary data.</text>
</comment>
<sequence>MVKNVSSFNGFYEPVNEHTRPNTGLKIRNLLVKLIPKYEHYGIKINYLILQKYETCICPVNEQPFIHFHFFDFKRFVFPMLGHQIIYVKEARMAMQLISDIYLNYLLFKKINNITCILKLWLQCDIKNVVCTPSP</sequence>
<accession>A0ACC2QK32</accession>
<dbReference type="Proteomes" id="UP001231649">
    <property type="component" value="Chromosome 3"/>
</dbReference>
<protein>
    <submittedName>
        <fullName evidence="1">Uncharacterized protein</fullName>
    </submittedName>
</protein>
<evidence type="ECO:0000313" key="1">
    <source>
        <dbReference type="EMBL" id="KAJ8719461.1"/>
    </source>
</evidence>
<gene>
    <name evidence="1" type="ORF">PYW08_011636</name>
</gene>